<evidence type="ECO:0000313" key="1">
    <source>
        <dbReference type="EMBL" id="EFM44989.1"/>
    </source>
</evidence>
<proteinExistence type="predicted"/>
<dbReference type="AlphaFoldDB" id="E0QTY8"/>
<sequence>MKSDSKYGGKIPHRASDTINTSRTIVELGSMTRSENVPMMVSAINENAAVKAKIAVKIAGWGLKLGKTQRRRLLS</sequence>
<accession>E0QTY8</accession>
<dbReference type="HOGENOM" id="CLU_2667081_0_0_11"/>
<evidence type="ECO:0000313" key="2">
    <source>
        <dbReference type="Proteomes" id="UP000003045"/>
    </source>
</evidence>
<name>E0QTY8_9ACTO</name>
<gene>
    <name evidence="1" type="ORF">HMPREF0580_2353</name>
</gene>
<comment type="caution">
    <text evidence="1">The sequence shown here is derived from an EMBL/GenBank/DDBJ whole genome shotgun (WGS) entry which is preliminary data.</text>
</comment>
<protein>
    <submittedName>
        <fullName evidence="1">Uncharacterized protein</fullName>
    </submittedName>
</protein>
<dbReference type="Proteomes" id="UP000003045">
    <property type="component" value="Unassembled WGS sequence"/>
</dbReference>
<keyword evidence="2" id="KW-1185">Reference proteome</keyword>
<organism evidence="1 2">
    <name type="scientific">Mobiluncus mulieris ATCC 35239</name>
    <dbReference type="NCBI Taxonomy" id="871571"/>
    <lineage>
        <taxon>Bacteria</taxon>
        <taxon>Bacillati</taxon>
        <taxon>Actinomycetota</taxon>
        <taxon>Actinomycetes</taxon>
        <taxon>Actinomycetales</taxon>
        <taxon>Actinomycetaceae</taxon>
        <taxon>Mobiluncus</taxon>
    </lineage>
</organism>
<reference evidence="1" key="1">
    <citation type="submission" date="2010-08" db="EMBL/GenBank/DDBJ databases">
        <authorList>
            <person name="Muzny D."/>
            <person name="Qin X."/>
            <person name="Deng J."/>
            <person name="Jiang H."/>
            <person name="Liu Y."/>
            <person name="Qu J."/>
            <person name="Song X.-Z."/>
            <person name="Zhang L."/>
            <person name="Thornton R."/>
            <person name="Coyle M."/>
            <person name="Francisco L."/>
            <person name="Jackson L."/>
            <person name="Javaid M."/>
            <person name="Korchina V."/>
            <person name="Kovar C."/>
            <person name="Mata R."/>
            <person name="Mathew T."/>
            <person name="Ngo R."/>
            <person name="Nguyen L."/>
            <person name="Nguyen N."/>
            <person name="Okwuonu G."/>
            <person name="Ongeri F."/>
            <person name="Pham C."/>
            <person name="Simmons D."/>
            <person name="Wilczek-Boney K."/>
            <person name="Hale W."/>
            <person name="Jakkamsetti A."/>
            <person name="Pham P."/>
            <person name="Ruth R."/>
            <person name="San Lucas F."/>
            <person name="Warren J."/>
            <person name="Zhang J."/>
            <person name="Zhao Z."/>
            <person name="Zhou C."/>
            <person name="Zhu D."/>
            <person name="Lee S."/>
            <person name="Bess C."/>
            <person name="Blankenburg K."/>
            <person name="Forbes L."/>
            <person name="Fu Q."/>
            <person name="Gubbala S."/>
            <person name="Hirani K."/>
            <person name="Jayaseelan J.C."/>
            <person name="Lara F."/>
            <person name="Munidasa M."/>
            <person name="Palculict T."/>
            <person name="Patil S."/>
            <person name="Pu L.-L."/>
            <person name="Saada N."/>
            <person name="Tang L."/>
            <person name="Weissenberger G."/>
            <person name="Zhu Y."/>
            <person name="Hemphill L."/>
            <person name="Shang Y."/>
            <person name="Youmans B."/>
            <person name="Ayvaz T."/>
            <person name="Ross M."/>
            <person name="Santibanez J."/>
            <person name="Aqrawi P."/>
            <person name="Gross S."/>
            <person name="Joshi V."/>
            <person name="Fowler G."/>
            <person name="Nazareth L."/>
            <person name="Reid J."/>
            <person name="Worley K."/>
            <person name="Petrosino J."/>
            <person name="Highlander S."/>
            <person name="Gibbs R."/>
        </authorList>
    </citation>
    <scope>NUCLEOTIDE SEQUENCE [LARGE SCALE GENOMIC DNA]</scope>
    <source>
        <strain evidence="1">ATCC 35239</strain>
    </source>
</reference>
<dbReference type="EMBL" id="AEET01000049">
    <property type="protein sequence ID" value="EFM44989.1"/>
    <property type="molecule type" value="Genomic_DNA"/>
</dbReference>